<accession>A0A6P6KAQ8</accession>
<evidence type="ECO:0000256" key="2">
    <source>
        <dbReference type="SAM" id="MobiDB-lite"/>
    </source>
</evidence>
<evidence type="ECO:0000313" key="5">
    <source>
        <dbReference type="RefSeq" id="XP_026069319.1"/>
    </source>
</evidence>
<dbReference type="Proteomes" id="UP000515129">
    <property type="component" value="Chromosome 31"/>
</dbReference>
<dbReference type="GO" id="GO:0015074">
    <property type="term" value="P:DNA integration"/>
    <property type="evidence" value="ECO:0007669"/>
    <property type="project" value="InterPro"/>
</dbReference>
<feature type="region of interest" description="Disordered" evidence="2">
    <location>
        <begin position="1"/>
        <end position="29"/>
    </location>
</feature>
<keyword evidence="4" id="KW-1185">Reference proteome</keyword>
<evidence type="ECO:0000259" key="3">
    <source>
        <dbReference type="PROSITE" id="PS50994"/>
    </source>
</evidence>
<sequence>MEVQSKVNTEDNTAAPDHQSTVSNVGDLWETRSNCSNISRSSQRSRASQRSNASILAAKARAKAAAAQAQASYAEKEAEVIKEQAHIEAEAAKKKAELTADLLKLRLQSAAAAANAEAKVLEAAAEDEDGYTLFPKNSDNVTQPITVPPVPTNTRIASAQASTLVLPAAQQEKYSGDFVQNKVKEHSIQNSEISEYGFQELPEAHPSQYGNTSGADRSYAQSSFKNAFFTSHSQYPTPVTTDHRYQPRSMNESAPFQPKLSSPCPVVNANESNSPATSDLAKYLVRRELVSSGLLTFDDKPENYWAWKASFVNAIVGLYLSPREELDLLCKWLGPKSSEQAKRLRAVHTYDATAGVKMVWQRLEDSYGSPEAIENALLKKLEDFPKIANRENHKLRELGDLISELDAARVDGLLPGLSYLDTSRGITPIVQKLPFHLQEKWITSASYYKEQHHASYPPFPFFVKFVCDKAKTLNDPSFAPLLSTNPSVYRPERLNKPNFKTAVSVRKTEITAAKGYRESCEQKAVDPDKLCPLHNKPHSLRKCRGFRAKTLDERKAILKENNICYKCCSSINHMAKDCNTSVHCIECKSDHHITALHPGPAPWKTETPGSVNPDGHGGEQPESPIQAIVSKCTEICGKGNSSRSCSKICLVNIYPAGHKEKAVKVYVVLDEQSNRSLAKTEFFKIFNVNSGTKVYTLKTCSGVGETRARQADGFIVESLDGNISVRLPTLIECNMLPDDRSEIPTPEVAEHHTHLKHLADKIPDLEPNASILVLLGRDIPRVHKVREHYNGPHDAPYAQRLDLGWVIIGEVCLGGAHVPSKVSVYRTTVLYNGRTSLLDSCPNSFHVKEKVMSSNSPFNSLNMTSLIDTDENDCLTNKLFMRTPHDDKPAMSVEDELFLEIMDEQMFMDESNSWVAPLPFKTNRPRLPNNRDQAVKRLNSLRRVLDKKPLMKEHFLDFMQKMFESGHAEPVPPLDKDQECWYLPFFGVYHPRKPNQIRVVFDSSATHKDTSLNNVLLSGPDMNNSLIGVLLRFRKEPVAITADIEQMFYCFVIREDHRDFVRFLWYEGNDPTKVIREYRMTVHVFGNSPSPAIAIYGLRRAALATQEEYSEEARQFVLKNFYVDDGLASFPSDASAIQTLKSTKEMLADSNIRLHKIASNSPDVMEAFPSEERAKGLKNLDLGAEPLPLQRSLGLNWDLQNDCFTFLVSREDKPFTRRGILSAVNSFYDPLGFAAPIIMQGKALIRELCSENCEWDTPLPAEKEARWKSWKNSLVDLEKLQIPRQYVNTTLQATCQKELCVFADASTSAISAVAYLRAIDTEGHVHIGFCMGKSKLAPRQVHTVPRLELCAAVLAVELADMLLDELDFEIHKVKYYTDSRVVLGYIHNTSRRFYVYVANRVARIRKSSEPSQWHFVSTESNPADHGTRYVPASLLSSTNWFTGPDFLRRSDGECPAELNSFQLVEPATDSEVRPQVSTFATTTVTKSLGSHRFERFSSWKRLTQAIAKLIGKARSISKAPESEESKMDALTQAKLAIVQTVQGEIFEKEIKTLNKGEVISKHSPLKNLNVFLDKEGLVRVGGRVTSAEITQEQSQPIVIPKKHHIATLLVQFYHEQVVHQGRHITEGAIRSAGLWILGGKRLVTNLITKCTTCRRLRGKVQQQKMAEIPADRLIQTPPFTNVGVDVFGPWNICTRRTRGGVSENKRWAVMFTCLVTRAVHIEVVESLSTSSFINALRRFQAIRGPTKFFRSDCGTNFVGACKELQISSEDPELQSYLKNETCSWKFNPPHSSHMGGVWERMIGVARRILEAMLLKVHSPNLTHEVLVTLMAEVTAIMNGRPLVPVSSDPQQPDLLTPGALLTQKICPVSIPPGDFDPKDLYRKQWKQVQSLANSFWKRWREEYLATLQPRRKWQADHTNLTIGDVVLLKDTQVKRNEWPTGLIVNTYPGRDKRVRKVDVRIIKEGTAKVYTRPISEIVLLVKG</sequence>
<dbReference type="RefSeq" id="XP_026069319.1">
    <property type="nucleotide sequence ID" value="XM_026213534.1"/>
</dbReference>
<proteinExistence type="predicted"/>
<dbReference type="CDD" id="cd01644">
    <property type="entry name" value="RT_pepA17"/>
    <property type="match status" value="1"/>
</dbReference>
<dbReference type="Pfam" id="PF05380">
    <property type="entry name" value="Peptidase_A17"/>
    <property type="match status" value="1"/>
</dbReference>
<dbReference type="Pfam" id="PF18701">
    <property type="entry name" value="DUF5641"/>
    <property type="match status" value="1"/>
</dbReference>
<gene>
    <name evidence="5" type="primary">LOC113050518</name>
</gene>
<dbReference type="SUPFAM" id="SSF56672">
    <property type="entry name" value="DNA/RNA polymerases"/>
    <property type="match status" value="1"/>
</dbReference>
<dbReference type="InterPro" id="IPR008042">
    <property type="entry name" value="Retrotrans_Pao"/>
</dbReference>
<organism evidence="4 5">
    <name type="scientific">Carassius auratus</name>
    <name type="common">Goldfish</name>
    <dbReference type="NCBI Taxonomy" id="7957"/>
    <lineage>
        <taxon>Eukaryota</taxon>
        <taxon>Metazoa</taxon>
        <taxon>Chordata</taxon>
        <taxon>Craniata</taxon>
        <taxon>Vertebrata</taxon>
        <taxon>Euteleostomi</taxon>
        <taxon>Actinopterygii</taxon>
        <taxon>Neopterygii</taxon>
        <taxon>Teleostei</taxon>
        <taxon>Ostariophysi</taxon>
        <taxon>Cypriniformes</taxon>
        <taxon>Cyprinidae</taxon>
        <taxon>Cyprininae</taxon>
        <taxon>Carassius</taxon>
    </lineage>
</organism>
<dbReference type="PROSITE" id="PS50994">
    <property type="entry name" value="INTEGRASE"/>
    <property type="match status" value="1"/>
</dbReference>
<dbReference type="InterPro" id="IPR001584">
    <property type="entry name" value="Integrase_cat-core"/>
</dbReference>
<dbReference type="GO" id="GO:0003676">
    <property type="term" value="F:nucleic acid binding"/>
    <property type="evidence" value="ECO:0007669"/>
    <property type="project" value="InterPro"/>
</dbReference>
<dbReference type="InterPro" id="IPR036397">
    <property type="entry name" value="RNaseH_sf"/>
</dbReference>
<reference evidence="5" key="1">
    <citation type="submission" date="2025-08" db="UniProtKB">
        <authorList>
            <consortium name="RefSeq"/>
        </authorList>
    </citation>
    <scope>IDENTIFICATION</scope>
    <source>
        <strain evidence="5">Wakin</strain>
        <tissue evidence="5">Muscle</tissue>
    </source>
</reference>
<dbReference type="SUPFAM" id="SSF53098">
    <property type="entry name" value="Ribonuclease H-like"/>
    <property type="match status" value="1"/>
</dbReference>
<dbReference type="InterPro" id="IPR012337">
    <property type="entry name" value="RNaseH-like_sf"/>
</dbReference>
<feature type="coiled-coil region" evidence="1">
    <location>
        <begin position="57"/>
        <end position="124"/>
    </location>
</feature>
<dbReference type="KEGG" id="caua:113050518"/>
<name>A0A6P6KAQ8_CARAU</name>
<dbReference type="InterPro" id="IPR043502">
    <property type="entry name" value="DNA/RNA_pol_sf"/>
</dbReference>
<dbReference type="PANTHER" id="PTHR47331:SF6">
    <property type="entry name" value="DOUBLECORTIN DOMAIN-CONTAINING PROTEIN"/>
    <property type="match status" value="1"/>
</dbReference>
<evidence type="ECO:0000313" key="4">
    <source>
        <dbReference type="Proteomes" id="UP000515129"/>
    </source>
</evidence>
<dbReference type="InterPro" id="IPR040676">
    <property type="entry name" value="DUF5641"/>
</dbReference>
<feature type="domain" description="Integrase catalytic" evidence="3">
    <location>
        <begin position="1674"/>
        <end position="1865"/>
    </location>
</feature>
<dbReference type="GeneID" id="113050518"/>
<keyword evidence="1" id="KW-0175">Coiled coil</keyword>
<feature type="region of interest" description="Disordered" evidence="2">
    <location>
        <begin position="237"/>
        <end position="262"/>
    </location>
</feature>
<dbReference type="OrthoDB" id="6122721at2759"/>
<protein>
    <submittedName>
        <fullName evidence="5">Uncharacterized protein LOC113050518</fullName>
    </submittedName>
</protein>
<feature type="compositionally biased region" description="Polar residues" evidence="2">
    <location>
        <begin position="1"/>
        <end position="24"/>
    </location>
</feature>
<dbReference type="PANTHER" id="PTHR47331">
    <property type="entry name" value="PHD-TYPE DOMAIN-CONTAINING PROTEIN"/>
    <property type="match status" value="1"/>
</dbReference>
<evidence type="ECO:0000256" key="1">
    <source>
        <dbReference type="SAM" id="Coils"/>
    </source>
</evidence>
<feature type="region of interest" description="Disordered" evidence="2">
    <location>
        <begin position="598"/>
        <end position="622"/>
    </location>
</feature>
<dbReference type="Gene3D" id="3.30.420.10">
    <property type="entry name" value="Ribonuclease H-like superfamily/Ribonuclease H"/>
    <property type="match status" value="1"/>
</dbReference>